<dbReference type="Gene3D" id="1.10.10.10">
    <property type="entry name" value="Winged helix-like DNA-binding domain superfamily/Winged helix DNA-binding domain"/>
    <property type="match status" value="1"/>
</dbReference>
<feature type="domain" description="O-methyltransferase dimerisation" evidence="5">
    <location>
        <begin position="15"/>
        <end position="89"/>
    </location>
</feature>
<dbReference type="GO" id="GO:0032259">
    <property type="term" value="P:methylation"/>
    <property type="evidence" value="ECO:0007669"/>
    <property type="project" value="UniProtKB-KW"/>
</dbReference>
<protein>
    <recommendedName>
        <fullName evidence="8">Methyltransferase domain-containing protein</fullName>
    </recommendedName>
</protein>
<comment type="caution">
    <text evidence="6">The sequence shown here is derived from an EMBL/GenBank/DDBJ whole genome shotgun (WGS) entry which is preliminary data.</text>
</comment>
<dbReference type="InterPro" id="IPR036390">
    <property type="entry name" value="WH_DNA-bd_sf"/>
</dbReference>
<evidence type="ECO:0000259" key="4">
    <source>
        <dbReference type="Pfam" id="PF00891"/>
    </source>
</evidence>
<dbReference type="PIRSF" id="PIRSF005739">
    <property type="entry name" value="O-mtase"/>
    <property type="match status" value="1"/>
</dbReference>
<dbReference type="InterPro" id="IPR012967">
    <property type="entry name" value="COMT_dimerisation"/>
</dbReference>
<name>A0A918FYR9_9ACTN</name>
<reference evidence="6" key="1">
    <citation type="journal article" date="2014" name="Int. J. Syst. Evol. Microbiol.">
        <title>Complete genome sequence of Corynebacterium casei LMG S-19264T (=DSM 44701T), isolated from a smear-ripened cheese.</title>
        <authorList>
            <consortium name="US DOE Joint Genome Institute (JGI-PGF)"/>
            <person name="Walter F."/>
            <person name="Albersmeier A."/>
            <person name="Kalinowski J."/>
            <person name="Ruckert C."/>
        </authorList>
    </citation>
    <scope>NUCLEOTIDE SEQUENCE</scope>
    <source>
        <strain evidence="6">JCM 4386</strain>
    </source>
</reference>
<organism evidence="6 7">
    <name type="scientific">Streptomyces humidus</name>
    <dbReference type="NCBI Taxonomy" id="52259"/>
    <lineage>
        <taxon>Bacteria</taxon>
        <taxon>Bacillati</taxon>
        <taxon>Actinomycetota</taxon>
        <taxon>Actinomycetes</taxon>
        <taxon>Kitasatosporales</taxon>
        <taxon>Streptomycetaceae</taxon>
        <taxon>Streptomyces</taxon>
    </lineage>
</organism>
<dbReference type="Proteomes" id="UP000606194">
    <property type="component" value="Unassembled WGS sequence"/>
</dbReference>
<dbReference type="Pfam" id="PF08100">
    <property type="entry name" value="Dimerisation"/>
    <property type="match status" value="1"/>
</dbReference>
<keyword evidence="2" id="KW-0808">Transferase</keyword>
<evidence type="ECO:0000256" key="2">
    <source>
        <dbReference type="ARBA" id="ARBA00022679"/>
    </source>
</evidence>
<accession>A0A918FYR9</accession>
<gene>
    <name evidence="6" type="ORF">GCM10010269_50720</name>
</gene>
<dbReference type="InterPro" id="IPR036388">
    <property type="entry name" value="WH-like_DNA-bd_sf"/>
</dbReference>
<dbReference type="InterPro" id="IPR029063">
    <property type="entry name" value="SAM-dependent_MTases_sf"/>
</dbReference>
<dbReference type="RefSeq" id="WP_190151607.1">
    <property type="nucleotide sequence ID" value="NZ_BMTL01000022.1"/>
</dbReference>
<feature type="domain" description="O-methyltransferase C-terminal" evidence="4">
    <location>
        <begin position="172"/>
        <end position="320"/>
    </location>
</feature>
<evidence type="ECO:0008006" key="8">
    <source>
        <dbReference type="Google" id="ProtNLM"/>
    </source>
</evidence>
<evidence type="ECO:0000256" key="1">
    <source>
        <dbReference type="ARBA" id="ARBA00022603"/>
    </source>
</evidence>
<dbReference type="EMBL" id="BMTL01000022">
    <property type="protein sequence ID" value="GGS05673.1"/>
    <property type="molecule type" value="Genomic_DNA"/>
</dbReference>
<dbReference type="PANTHER" id="PTHR43712:SF2">
    <property type="entry name" value="O-METHYLTRANSFERASE CICE"/>
    <property type="match status" value="1"/>
</dbReference>
<keyword evidence="1" id="KW-0489">Methyltransferase</keyword>
<evidence type="ECO:0000313" key="7">
    <source>
        <dbReference type="Proteomes" id="UP000606194"/>
    </source>
</evidence>
<dbReference type="Pfam" id="PF00891">
    <property type="entry name" value="Methyltransf_2"/>
    <property type="match status" value="1"/>
</dbReference>
<dbReference type="PANTHER" id="PTHR43712">
    <property type="entry name" value="PUTATIVE (AFU_ORTHOLOGUE AFUA_4G14580)-RELATED"/>
    <property type="match status" value="1"/>
</dbReference>
<dbReference type="GO" id="GO:0008171">
    <property type="term" value="F:O-methyltransferase activity"/>
    <property type="evidence" value="ECO:0007669"/>
    <property type="project" value="InterPro"/>
</dbReference>
<keyword evidence="3" id="KW-0949">S-adenosyl-L-methionine</keyword>
<evidence type="ECO:0000256" key="3">
    <source>
        <dbReference type="ARBA" id="ARBA00022691"/>
    </source>
</evidence>
<evidence type="ECO:0000313" key="6">
    <source>
        <dbReference type="EMBL" id="GGS05673.1"/>
    </source>
</evidence>
<reference evidence="6" key="2">
    <citation type="submission" date="2020-09" db="EMBL/GenBank/DDBJ databases">
        <authorList>
            <person name="Sun Q."/>
            <person name="Ohkuma M."/>
        </authorList>
    </citation>
    <scope>NUCLEOTIDE SEQUENCE</scope>
    <source>
        <strain evidence="6">JCM 4386</strain>
    </source>
</reference>
<keyword evidence="7" id="KW-1185">Reference proteome</keyword>
<evidence type="ECO:0000259" key="5">
    <source>
        <dbReference type="Pfam" id="PF08100"/>
    </source>
</evidence>
<dbReference type="AlphaFoldDB" id="A0A918FYR9"/>
<dbReference type="CDD" id="cd02440">
    <property type="entry name" value="AdoMet_MTases"/>
    <property type="match status" value="1"/>
</dbReference>
<dbReference type="InterPro" id="IPR001077">
    <property type="entry name" value="COMT_C"/>
</dbReference>
<dbReference type="PROSITE" id="PS51683">
    <property type="entry name" value="SAM_OMT_II"/>
    <property type="match status" value="1"/>
</dbReference>
<dbReference type="GO" id="GO:0046983">
    <property type="term" value="F:protein dimerization activity"/>
    <property type="evidence" value="ECO:0007669"/>
    <property type="project" value="InterPro"/>
</dbReference>
<proteinExistence type="predicted"/>
<dbReference type="SUPFAM" id="SSF53335">
    <property type="entry name" value="S-adenosyl-L-methionine-dependent methyltransferases"/>
    <property type="match status" value="1"/>
</dbReference>
<sequence>MSDTSTEITRERLLDMMTGFKSTYLLRTALELGIFDCFTHGPVGAAEVARAVSADPRAVRLLLGALAGAGLLEPAGEAFRPAPGAERLLVGSAKEYFGGNVHVAASLWEWDTMRALPDVVRKGGPLADAEAERPGFAFWTDFATHLTGLTRAGAGHVADLLEPWAAERKGLRVLDVGCGHALFGLTLAGRRPAGHVRCQDWPEVLEAAERHARRLGLQDRTSYLPGDAFEVPVGGPYDVIVLANFLLMFSHRRCVDLLRRLTPALAPGGRVVIAGFTTGDAAPREEYHAHMLGLLMLATTAGGEAHSADAYASMLAEAGLTSVRAHLHDRLPVRVVEGERP</sequence>
<dbReference type="Gene3D" id="3.40.50.150">
    <property type="entry name" value="Vaccinia Virus protein VP39"/>
    <property type="match status" value="1"/>
</dbReference>
<dbReference type="InterPro" id="IPR016461">
    <property type="entry name" value="COMT-like"/>
</dbReference>
<dbReference type="SUPFAM" id="SSF46785">
    <property type="entry name" value="Winged helix' DNA-binding domain"/>
    <property type="match status" value="1"/>
</dbReference>